<gene>
    <name evidence="1" type="ORF">MA16_Dca000839</name>
</gene>
<reference evidence="1 2" key="2">
    <citation type="journal article" date="2017" name="Nature">
        <title>The Apostasia genome and the evolution of orchids.</title>
        <authorList>
            <person name="Zhang G.Q."/>
            <person name="Liu K.W."/>
            <person name="Li Z."/>
            <person name="Lohaus R."/>
            <person name="Hsiao Y.Y."/>
            <person name="Niu S.C."/>
            <person name="Wang J.Y."/>
            <person name="Lin Y.C."/>
            <person name="Xu Q."/>
            <person name="Chen L.J."/>
            <person name="Yoshida K."/>
            <person name="Fujiwara S."/>
            <person name="Wang Z.W."/>
            <person name="Zhang Y.Q."/>
            <person name="Mitsuda N."/>
            <person name="Wang M."/>
            <person name="Liu G.H."/>
            <person name="Pecoraro L."/>
            <person name="Huang H.X."/>
            <person name="Xiao X.J."/>
            <person name="Lin M."/>
            <person name="Wu X.Y."/>
            <person name="Wu W.L."/>
            <person name="Chen Y.Y."/>
            <person name="Chang S.B."/>
            <person name="Sakamoto S."/>
            <person name="Ohme-Takagi M."/>
            <person name="Yagi M."/>
            <person name="Zeng S.J."/>
            <person name="Shen C.Y."/>
            <person name="Yeh C.M."/>
            <person name="Luo Y.B."/>
            <person name="Tsai W.C."/>
            <person name="Van de Peer Y."/>
            <person name="Liu Z.J."/>
        </authorList>
    </citation>
    <scope>NUCLEOTIDE SEQUENCE [LARGE SCALE GENOMIC DNA]</scope>
    <source>
        <tissue evidence="1">The whole plant</tissue>
    </source>
</reference>
<evidence type="ECO:0000313" key="2">
    <source>
        <dbReference type="Proteomes" id="UP000233837"/>
    </source>
</evidence>
<organism evidence="1 2">
    <name type="scientific">Dendrobium catenatum</name>
    <dbReference type="NCBI Taxonomy" id="906689"/>
    <lineage>
        <taxon>Eukaryota</taxon>
        <taxon>Viridiplantae</taxon>
        <taxon>Streptophyta</taxon>
        <taxon>Embryophyta</taxon>
        <taxon>Tracheophyta</taxon>
        <taxon>Spermatophyta</taxon>
        <taxon>Magnoliopsida</taxon>
        <taxon>Liliopsida</taxon>
        <taxon>Asparagales</taxon>
        <taxon>Orchidaceae</taxon>
        <taxon>Epidendroideae</taxon>
        <taxon>Malaxideae</taxon>
        <taxon>Dendrobiinae</taxon>
        <taxon>Dendrobium</taxon>
    </lineage>
</organism>
<keyword evidence="2" id="KW-1185">Reference proteome</keyword>
<dbReference type="Proteomes" id="UP000233837">
    <property type="component" value="Unassembled WGS sequence"/>
</dbReference>
<dbReference type="InterPro" id="IPR021109">
    <property type="entry name" value="Peptidase_aspartic_dom_sf"/>
</dbReference>
<proteinExistence type="predicted"/>
<protein>
    <recommendedName>
        <fullName evidence="3">Reverse transcriptase domain-containing protein</fullName>
    </recommendedName>
</protein>
<sequence length="85" mass="9952">MPLYIFKRLDIVHVQPTTITLQLADRSFTFPKGVVKDVLMKVDMLIFSFDFIIVDMEKDREIPLILGRSFLATRNVHNEELIMKV</sequence>
<evidence type="ECO:0000313" key="1">
    <source>
        <dbReference type="EMBL" id="PKU79493.1"/>
    </source>
</evidence>
<dbReference type="Gene3D" id="2.40.70.10">
    <property type="entry name" value="Acid Proteases"/>
    <property type="match status" value="1"/>
</dbReference>
<dbReference type="EMBL" id="KZ502442">
    <property type="protein sequence ID" value="PKU79493.1"/>
    <property type="molecule type" value="Genomic_DNA"/>
</dbReference>
<evidence type="ECO:0008006" key="3">
    <source>
        <dbReference type="Google" id="ProtNLM"/>
    </source>
</evidence>
<dbReference type="PANTHER" id="PTHR33067:SF9">
    <property type="entry name" value="RNA-DIRECTED DNA POLYMERASE"/>
    <property type="match status" value="1"/>
</dbReference>
<dbReference type="PANTHER" id="PTHR33067">
    <property type="entry name" value="RNA-DIRECTED DNA POLYMERASE-RELATED"/>
    <property type="match status" value="1"/>
</dbReference>
<dbReference type="AlphaFoldDB" id="A0A2I0WV36"/>
<accession>A0A2I0WV36</accession>
<name>A0A2I0WV36_9ASPA</name>
<reference evidence="1 2" key="1">
    <citation type="journal article" date="2016" name="Sci. Rep.">
        <title>The Dendrobium catenatum Lindl. genome sequence provides insights into polysaccharide synthase, floral development and adaptive evolution.</title>
        <authorList>
            <person name="Zhang G.Q."/>
            <person name="Xu Q."/>
            <person name="Bian C."/>
            <person name="Tsai W.C."/>
            <person name="Yeh C.M."/>
            <person name="Liu K.W."/>
            <person name="Yoshida K."/>
            <person name="Zhang L.S."/>
            <person name="Chang S.B."/>
            <person name="Chen F."/>
            <person name="Shi Y."/>
            <person name="Su Y.Y."/>
            <person name="Zhang Y.Q."/>
            <person name="Chen L.J."/>
            <person name="Yin Y."/>
            <person name="Lin M."/>
            <person name="Huang H."/>
            <person name="Deng H."/>
            <person name="Wang Z.W."/>
            <person name="Zhu S.L."/>
            <person name="Zhao X."/>
            <person name="Deng C."/>
            <person name="Niu S.C."/>
            <person name="Huang J."/>
            <person name="Wang M."/>
            <person name="Liu G.H."/>
            <person name="Yang H.J."/>
            <person name="Xiao X.J."/>
            <person name="Hsiao Y.Y."/>
            <person name="Wu W.L."/>
            <person name="Chen Y.Y."/>
            <person name="Mitsuda N."/>
            <person name="Ohme-Takagi M."/>
            <person name="Luo Y.B."/>
            <person name="Van de Peer Y."/>
            <person name="Liu Z.J."/>
        </authorList>
    </citation>
    <scope>NUCLEOTIDE SEQUENCE [LARGE SCALE GENOMIC DNA]</scope>
    <source>
        <tissue evidence="1">The whole plant</tissue>
    </source>
</reference>